<name>A0A7H4MBL8_KLEVA</name>
<dbReference type="GO" id="GO:0019634">
    <property type="term" value="P:organic phosphonate metabolic process"/>
    <property type="evidence" value="ECO:0007669"/>
    <property type="project" value="InterPro"/>
</dbReference>
<evidence type="ECO:0000313" key="2">
    <source>
        <dbReference type="Proteomes" id="UP000254545"/>
    </source>
</evidence>
<dbReference type="GO" id="GO:0015716">
    <property type="term" value="P:organic phosphonate transport"/>
    <property type="evidence" value="ECO:0007669"/>
    <property type="project" value="InterPro"/>
</dbReference>
<reference evidence="1 2" key="1">
    <citation type="submission" date="2018-06" db="EMBL/GenBank/DDBJ databases">
        <authorList>
            <consortium name="Pathogen Informatics"/>
            <person name="Doyle S."/>
        </authorList>
    </citation>
    <scope>NUCLEOTIDE SEQUENCE [LARGE SCALE GENOMIC DNA]</scope>
    <source>
        <strain evidence="1 2">NCTC9177</strain>
    </source>
</reference>
<evidence type="ECO:0000313" key="1">
    <source>
        <dbReference type="EMBL" id="STS87718.1"/>
    </source>
</evidence>
<dbReference type="AlphaFoldDB" id="A0A7H4MBL8"/>
<proteinExistence type="predicted"/>
<organism evidence="1 2">
    <name type="scientific">Klebsiella variicola</name>
    <dbReference type="NCBI Taxonomy" id="244366"/>
    <lineage>
        <taxon>Bacteria</taxon>
        <taxon>Pseudomonadati</taxon>
        <taxon>Pseudomonadota</taxon>
        <taxon>Gammaproteobacteria</taxon>
        <taxon>Enterobacterales</taxon>
        <taxon>Enterobacteriaceae</taxon>
        <taxon>Klebsiella/Raoultella group</taxon>
        <taxon>Klebsiella</taxon>
        <taxon>Klebsiella pneumoniae complex</taxon>
    </lineage>
</organism>
<dbReference type="InterPro" id="IPR009609">
    <property type="entry name" value="Phosphonate_metab_PhnG"/>
</dbReference>
<dbReference type="EMBL" id="UGKR01000003">
    <property type="protein sequence ID" value="STS87718.1"/>
    <property type="molecule type" value="Genomic_DNA"/>
</dbReference>
<protein>
    <submittedName>
        <fullName evidence="1">PhnG protein</fullName>
    </submittedName>
</protein>
<sequence>MSVLAHSEPQDLLARMQSLQLAPAYELIRTPETGLVQLQARMGGIGDRFFAGDATLTRRGGTSGRRDARLQLDL</sequence>
<gene>
    <name evidence="1" type="ORF">NCTC9177_01542</name>
</gene>
<accession>A0A7H4MBL8</accession>
<dbReference type="Pfam" id="PF06754">
    <property type="entry name" value="PhnG"/>
    <property type="match status" value="1"/>
</dbReference>
<dbReference type="Proteomes" id="UP000254545">
    <property type="component" value="Unassembled WGS sequence"/>
</dbReference>
<comment type="caution">
    <text evidence="1">The sequence shown here is derived from an EMBL/GenBank/DDBJ whole genome shotgun (WGS) entry which is preliminary data.</text>
</comment>